<proteinExistence type="predicted"/>
<protein>
    <submittedName>
        <fullName evidence="1">Uncharacterized protein</fullName>
    </submittedName>
</protein>
<dbReference type="AlphaFoldDB" id="A0AAX6NC49"/>
<comment type="caution">
    <text evidence="1">The sequence shown here is derived from an EMBL/GenBank/DDBJ whole genome shotgun (WGS) entry which is preliminary data.</text>
</comment>
<name>A0AAX6NC49_PRIAR</name>
<evidence type="ECO:0000313" key="2">
    <source>
        <dbReference type="Proteomes" id="UP001269400"/>
    </source>
</evidence>
<reference evidence="1" key="1">
    <citation type="journal article" date="2022" name="J Environ Chem Eng">
        <title>Biodegradation of petroleum oil using a constructed nonpathogenic and heavy metal-tolerant bacterial consortium isolated from marine sponges.</title>
        <authorList>
            <person name="Dechsakulwatana C."/>
            <person name="Rungsihiranrut A."/>
            <person name="Muangchinda C."/>
            <person name="Ningthoujam R."/>
            <person name="Klankeo P."/>
            <person name="Pinyakong O."/>
        </authorList>
    </citation>
    <scope>NUCLEOTIDE SEQUENCE</scope>
    <source>
        <strain evidence="1">TL01-2</strain>
    </source>
</reference>
<dbReference type="Proteomes" id="UP001269400">
    <property type="component" value="Unassembled WGS sequence"/>
</dbReference>
<sequence>MNNNFKYRITKVLDKIKKDGIIWKKERLKNKHLRRRREKQHLNSDASMEDYEKVILELINEKNNDVFLYYKYEDDYFIFGNRKTNWIAIFSEEAIIDTAFIIDEVEYDEYLSLKDKYLPLGKLSDFIE</sequence>
<dbReference type="RefSeq" id="WP_316910534.1">
    <property type="nucleotide sequence ID" value="NZ_JAPTGD010000002.1"/>
</dbReference>
<organism evidence="1 2">
    <name type="scientific">Priestia aryabhattai</name>
    <name type="common">Bacillus aryabhattai</name>
    <dbReference type="NCBI Taxonomy" id="412384"/>
    <lineage>
        <taxon>Bacteria</taxon>
        <taxon>Bacillati</taxon>
        <taxon>Bacillota</taxon>
        <taxon>Bacilli</taxon>
        <taxon>Bacillales</taxon>
        <taxon>Bacillaceae</taxon>
        <taxon>Priestia</taxon>
    </lineage>
</organism>
<gene>
    <name evidence="1" type="ORF">O0Q50_19225</name>
</gene>
<evidence type="ECO:0000313" key="1">
    <source>
        <dbReference type="EMBL" id="MDU9693306.1"/>
    </source>
</evidence>
<reference evidence="1" key="2">
    <citation type="submission" date="2022-12" db="EMBL/GenBank/DDBJ databases">
        <authorList>
            <person name="Dechsakulwatana C."/>
            <person name="Rungsihiranrut A."/>
            <person name="Muangchinda C."/>
            <person name="Ningthoujam R."/>
            <person name="Klankeo P."/>
            <person name="Pinyakong O."/>
        </authorList>
    </citation>
    <scope>NUCLEOTIDE SEQUENCE</scope>
    <source>
        <strain evidence="1">TL01-2</strain>
    </source>
</reference>
<accession>A0AAX6NC49</accession>
<dbReference type="EMBL" id="JAPTGD010000002">
    <property type="protein sequence ID" value="MDU9693306.1"/>
    <property type="molecule type" value="Genomic_DNA"/>
</dbReference>